<organism evidence="3 4">
    <name type="scientific">Larimichthys crocea</name>
    <name type="common">Large yellow croaker</name>
    <name type="synonym">Pseudosciaena crocea</name>
    <dbReference type="NCBI Taxonomy" id="215358"/>
    <lineage>
        <taxon>Eukaryota</taxon>
        <taxon>Metazoa</taxon>
        <taxon>Chordata</taxon>
        <taxon>Craniata</taxon>
        <taxon>Vertebrata</taxon>
        <taxon>Euteleostomi</taxon>
        <taxon>Actinopterygii</taxon>
        <taxon>Neopterygii</taxon>
        <taxon>Teleostei</taxon>
        <taxon>Neoteleostei</taxon>
        <taxon>Acanthomorphata</taxon>
        <taxon>Eupercaria</taxon>
        <taxon>Sciaenidae</taxon>
        <taxon>Larimichthys</taxon>
    </lineage>
</organism>
<reference evidence="3 4" key="1">
    <citation type="submission" date="2019-07" db="EMBL/GenBank/DDBJ databases">
        <title>Chromosome genome assembly for large yellow croaker.</title>
        <authorList>
            <person name="Xiao S."/>
        </authorList>
    </citation>
    <scope>NUCLEOTIDE SEQUENCE [LARGE SCALE GENOMIC DNA]</scope>
    <source>
        <strain evidence="3">JMULYC20181020</strain>
        <tissue evidence="3">Muscle</tissue>
    </source>
</reference>
<evidence type="ECO:0000313" key="4">
    <source>
        <dbReference type="Proteomes" id="UP000424527"/>
    </source>
</evidence>
<feature type="coiled-coil region" evidence="1">
    <location>
        <begin position="206"/>
        <end position="295"/>
    </location>
</feature>
<evidence type="ECO:0000256" key="2">
    <source>
        <dbReference type="SAM" id="MobiDB-lite"/>
    </source>
</evidence>
<protein>
    <submittedName>
        <fullName evidence="3">Uncharacterized protein</fullName>
    </submittedName>
</protein>
<dbReference type="AlphaFoldDB" id="A0A6G0IB03"/>
<keyword evidence="1" id="KW-0175">Coiled coil</keyword>
<accession>A0A6G0IB03</accession>
<name>A0A6G0IB03_LARCR</name>
<feature type="region of interest" description="Disordered" evidence="2">
    <location>
        <begin position="25"/>
        <end position="51"/>
    </location>
</feature>
<sequence>MDKRVIRPSRGFHMAVADVRKQVENEKQEMQDKLRTSAKSKVLSERESWTNERQQLLDQNKALQKKLSFSERDNKKLKSILQKAQEEIDFLRHQVSDLEKSSDEERIAWWTKCNKDHDKAEEEMKKRDEQINALHQSLLAQKEENERMRASIDDLKVLSEPKDTEEWQKKISHFEKLITEKDAEITRITKKRRARTNLYLDTLGELTDTQIALKQAKMTCQALEEKLKNELAASENRFRKELLKSKKSFRKELSETQIEHGKELFVLNDTWEWKARQWEEEKEKLERSQSVTKSKELTIQVTPKILWN</sequence>
<evidence type="ECO:0000313" key="3">
    <source>
        <dbReference type="EMBL" id="KAE8288483.1"/>
    </source>
</evidence>
<feature type="compositionally biased region" description="Basic and acidic residues" evidence="2">
    <location>
        <begin position="25"/>
        <end position="35"/>
    </location>
</feature>
<keyword evidence="4" id="KW-1185">Reference proteome</keyword>
<dbReference type="EMBL" id="REGW02000012">
    <property type="protein sequence ID" value="KAE8288483.1"/>
    <property type="molecule type" value="Genomic_DNA"/>
</dbReference>
<evidence type="ECO:0000256" key="1">
    <source>
        <dbReference type="SAM" id="Coils"/>
    </source>
</evidence>
<dbReference type="Proteomes" id="UP000424527">
    <property type="component" value="Unassembled WGS sequence"/>
</dbReference>
<comment type="caution">
    <text evidence="3">The sequence shown here is derived from an EMBL/GenBank/DDBJ whole genome shotgun (WGS) entry which is preliminary data.</text>
</comment>
<gene>
    <name evidence="3" type="ORF">D5F01_LYC12355</name>
</gene>
<proteinExistence type="predicted"/>